<dbReference type="EMBL" id="QPJK01000011">
    <property type="protein sequence ID" value="RCW66282.1"/>
    <property type="molecule type" value="Genomic_DNA"/>
</dbReference>
<evidence type="ECO:0000259" key="1">
    <source>
        <dbReference type="PROSITE" id="PS50883"/>
    </source>
</evidence>
<dbReference type="AlphaFoldDB" id="A0A368XE94"/>
<evidence type="ECO:0000313" key="3">
    <source>
        <dbReference type="Proteomes" id="UP000252884"/>
    </source>
</evidence>
<accession>A0A368XE94</accession>
<dbReference type="Gene3D" id="3.20.20.450">
    <property type="entry name" value="EAL domain"/>
    <property type="match status" value="1"/>
</dbReference>
<sequence>MGAQLRQNAFVRRVAATIAQAGIDPRQLTFEITESVAMEDAKGTLKAFEALCAIGVHLSIDDFGTGYSSLSYLRQLQVGELKIDRSFVQDLECSADARAIVQAVIRLAHALGLKVVAEGVDTQAQQQVLTRLQCDELQGYLFARPMPAERVAEWAEGKHSSSQVPFAPSSYRPP</sequence>
<comment type="caution">
    <text evidence="2">The sequence shown here is derived from an EMBL/GenBank/DDBJ whole genome shotgun (WGS) entry which is preliminary data.</text>
</comment>
<dbReference type="Pfam" id="PF00563">
    <property type="entry name" value="EAL"/>
    <property type="match status" value="1"/>
</dbReference>
<dbReference type="InterPro" id="IPR001633">
    <property type="entry name" value="EAL_dom"/>
</dbReference>
<gene>
    <name evidence="2" type="ORF">DES41_111240</name>
</gene>
<proteinExistence type="predicted"/>
<dbReference type="CDD" id="cd01948">
    <property type="entry name" value="EAL"/>
    <property type="match status" value="1"/>
</dbReference>
<dbReference type="PANTHER" id="PTHR33121:SF79">
    <property type="entry name" value="CYCLIC DI-GMP PHOSPHODIESTERASE PDED-RELATED"/>
    <property type="match status" value="1"/>
</dbReference>
<dbReference type="GO" id="GO:0071111">
    <property type="term" value="F:cyclic-guanylate-specific phosphodiesterase activity"/>
    <property type="evidence" value="ECO:0007669"/>
    <property type="project" value="InterPro"/>
</dbReference>
<dbReference type="PROSITE" id="PS50883">
    <property type="entry name" value="EAL"/>
    <property type="match status" value="1"/>
</dbReference>
<dbReference type="InterPro" id="IPR035919">
    <property type="entry name" value="EAL_sf"/>
</dbReference>
<dbReference type="PANTHER" id="PTHR33121">
    <property type="entry name" value="CYCLIC DI-GMP PHOSPHODIESTERASE PDEF"/>
    <property type="match status" value="1"/>
</dbReference>
<reference evidence="2 3" key="1">
    <citation type="submission" date="2018-07" db="EMBL/GenBank/DDBJ databases">
        <title>Genomic Encyclopedia of Type Strains, Phase IV (KMG-IV): sequencing the most valuable type-strain genomes for metagenomic binning, comparative biology and taxonomic classification.</title>
        <authorList>
            <person name="Goeker M."/>
        </authorList>
    </citation>
    <scope>NUCLEOTIDE SEQUENCE [LARGE SCALE GENOMIC DNA]</scope>
    <source>
        <strain evidence="2 3">DSM 21634</strain>
    </source>
</reference>
<feature type="domain" description="EAL" evidence="1">
    <location>
        <begin position="1"/>
        <end position="159"/>
    </location>
</feature>
<name>A0A368XE94_9BURK</name>
<dbReference type="SUPFAM" id="SSF141868">
    <property type="entry name" value="EAL domain-like"/>
    <property type="match status" value="1"/>
</dbReference>
<dbReference type="SMART" id="SM00052">
    <property type="entry name" value="EAL"/>
    <property type="match status" value="1"/>
</dbReference>
<dbReference type="InterPro" id="IPR050706">
    <property type="entry name" value="Cyclic-di-GMP_PDE-like"/>
</dbReference>
<evidence type="ECO:0000313" key="2">
    <source>
        <dbReference type="EMBL" id="RCW66282.1"/>
    </source>
</evidence>
<protein>
    <submittedName>
        <fullName evidence="2">EAL domain-containing protein</fullName>
    </submittedName>
</protein>
<organism evidence="2 3">
    <name type="scientific">Pseudorhodoferax soli</name>
    <dbReference type="NCBI Taxonomy" id="545864"/>
    <lineage>
        <taxon>Bacteria</taxon>
        <taxon>Pseudomonadati</taxon>
        <taxon>Pseudomonadota</taxon>
        <taxon>Betaproteobacteria</taxon>
        <taxon>Burkholderiales</taxon>
        <taxon>Comamonadaceae</taxon>
    </lineage>
</organism>
<dbReference type="Proteomes" id="UP000252884">
    <property type="component" value="Unassembled WGS sequence"/>
</dbReference>
<keyword evidence="3" id="KW-1185">Reference proteome</keyword>